<evidence type="ECO:0000256" key="3">
    <source>
        <dbReference type="ARBA" id="ARBA00023163"/>
    </source>
</evidence>
<dbReference type="AlphaFoldDB" id="A0A926FAY7"/>
<dbReference type="Pfam" id="PF12833">
    <property type="entry name" value="HTH_18"/>
    <property type="match status" value="1"/>
</dbReference>
<proteinExistence type="predicted"/>
<dbReference type="PANTHER" id="PTHR43280:SF30">
    <property type="entry name" value="MMSAB OPERON REGULATORY PROTEIN"/>
    <property type="match status" value="1"/>
</dbReference>
<dbReference type="InterPro" id="IPR009057">
    <property type="entry name" value="Homeodomain-like_sf"/>
</dbReference>
<dbReference type="CDD" id="cd06986">
    <property type="entry name" value="cupin_MmsR-like_N"/>
    <property type="match status" value="1"/>
</dbReference>
<feature type="domain" description="HTH araC/xylS-type" evidence="4">
    <location>
        <begin position="152"/>
        <end position="248"/>
    </location>
</feature>
<evidence type="ECO:0000256" key="2">
    <source>
        <dbReference type="ARBA" id="ARBA00023125"/>
    </source>
</evidence>
<evidence type="ECO:0000259" key="4">
    <source>
        <dbReference type="PROSITE" id="PS01124"/>
    </source>
</evidence>
<name>A0A926FAY7_9FIRM</name>
<sequence length="254" mass="29645">MEKVFFNKGYTDINPLQFGFQKCPPSHTWGPHIREYYLIHYVVSGKGRFMKKGFDAEVTPGYAFLIKPNEVCTYRADEKDPWEYIWIGFDGKVAEKLDGLKDCVFKVDGKIFTDMVKSDRLKNTREEYLTAKIFLLISNLFEGENHKKELVEHLAGYIEENYFSRLYVSELAKMVSLDQRYLTRLFKAKKGISLQQYIIDTKMKKAAILIKDFSVADTAKMVGYDDVFNFSKMFKKNIGVSPLKYKKEFKEIGE</sequence>
<dbReference type="SMART" id="SM00342">
    <property type="entry name" value="HTH_ARAC"/>
    <property type="match status" value="1"/>
</dbReference>
<dbReference type="SUPFAM" id="SSF46689">
    <property type="entry name" value="Homeodomain-like"/>
    <property type="match status" value="2"/>
</dbReference>
<dbReference type="InterPro" id="IPR037923">
    <property type="entry name" value="HTH-like"/>
</dbReference>
<gene>
    <name evidence="5" type="ORF">H8706_00435</name>
</gene>
<dbReference type="GO" id="GO:0003700">
    <property type="term" value="F:DNA-binding transcription factor activity"/>
    <property type="evidence" value="ECO:0007669"/>
    <property type="project" value="InterPro"/>
</dbReference>
<keyword evidence="2" id="KW-0238">DNA-binding</keyword>
<accession>A0A926FAY7</accession>
<dbReference type="PANTHER" id="PTHR43280">
    <property type="entry name" value="ARAC-FAMILY TRANSCRIPTIONAL REGULATOR"/>
    <property type="match status" value="1"/>
</dbReference>
<keyword evidence="6" id="KW-1185">Reference proteome</keyword>
<evidence type="ECO:0000313" key="5">
    <source>
        <dbReference type="EMBL" id="MBC8595342.1"/>
    </source>
</evidence>
<dbReference type="SUPFAM" id="SSF51215">
    <property type="entry name" value="Regulatory protein AraC"/>
    <property type="match status" value="1"/>
</dbReference>
<dbReference type="PROSITE" id="PS01124">
    <property type="entry name" value="HTH_ARAC_FAMILY_2"/>
    <property type="match status" value="1"/>
</dbReference>
<dbReference type="Pfam" id="PF02311">
    <property type="entry name" value="AraC_binding"/>
    <property type="match status" value="1"/>
</dbReference>
<dbReference type="Gene3D" id="2.60.120.280">
    <property type="entry name" value="Regulatory protein AraC"/>
    <property type="match status" value="1"/>
</dbReference>
<dbReference type="InterPro" id="IPR018060">
    <property type="entry name" value="HTH_AraC"/>
</dbReference>
<evidence type="ECO:0000256" key="1">
    <source>
        <dbReference type="ARBA" id="ARBA00023015"/>
    </source>
</evidence>
<reference evidence="5" key="1">
    <citation type="submission" date="2020-08" db="EMBL/GenBank/DDBJ databases">
        <title>Genome public.</title>
        <authorList>
            <person name="Liu C."/>
            <person name="Sun Q."/>
        </authorList>
    </citation>
    <scope>NUCLEOTIDE SEQUENCE</scope>
    <source>
        <strain evidence="5">NSJ-50</strain>
    </source>
</reference>
<protein>
    <submittedName>
        <fullName evidence="5">AraC family transcriptional regulator</fullName>
    </submittedName>
</protein>
<dbReference type="EMBL" id="JACRTE010000001">
    <property type="protein sequence ID" value="MBC8595342.1"/>
    <property type="molecule type" value="Genomic_DNA"/>
</dbReference>
<dbReference type="GO" id="GO:0043565">
    <property type="term" value="F:sequence-specific DNA binding"/>
    <property type="evidence" value="ECO:0007669"/>
    <property type="project" value="InterPro"/>
</dbReference>
<organism evidence="5 6">
    <name type="scientific">Qingrenia yutianensis</name>
    <dbReference type="NCBI Taxonomy" id="2763676"/>
    <lineage>
        <taxon>Bacteria</taxon>
        <taxon>Bacillati</taxon>
        <taxon>Bacillota</taxon>
        <taxon>Clostridia</taxon>
        <taxon>Eubacteriales</taxon>
        <taxon>Oscillospiraceae</taxon>
        <taxon>Qingrenia</taxon>
    </lineage>
</organism>
<dbReference type="InterPro" id="IPR003313">
    <property type="entry name" value="AraC-bd"/>
</dbReference>
<keyword evidence="3" id="KW-0804">Transcription</keyword>
<comment type="caution">
    <text evidence="5">The sequence shown here is derived from an EMBL/GenBank/DDBJ whole genome shotgun (WGS) entry which is preliminary data.</text>
</comment>
<dbReference type="Gene3D" id="1.10.10.60">
    <property type="entry name" value="Homeodomain-like"/>
    <property type="match status" value="2"/>
</dbReference>
<evidence type="ECO:0000313" key="6">
    <source>
        <dbReference type="Proteomes" id="UP000647416"/>
    </source>
</evidence>
<keyword evidence="1" id="KW-0805">Transcription regulation</keyword>
<dbReference type="Proteomes" id="UP000647416">
    <property type="component" value="Unassembled WGS sequence"/>
</dbReference>